<reference evidence="1" key="1">
    <citation type="submission" date="2020-01" db="EMBL/GenBank/DDBJ databases">
        <authorList>
            <person name="Mishra B."/>
        </authorList>
    </citation>
    <scope>NUCLEOTIDE SEQUENCE [LARGE SCALE GENOMIC DNA]</scope>
</reference>
<sequence>MHVHRVWDEVSSSVFAIEVCVIMRHRCESIDPWRHSPHCLHQCFSQGRWDHVRSSAVLTHHRSSHRIDVRRELQTLSYYDEVRYRVWQLSQQTSEIALVKTGYQRLSLGNWDA</sequence>
<dbReference type="EMBL" id="CACVBM020001307">
    <property type="protein sequence ID" value="CAA7044726.1"/>
    <property type="molecule type" value="Genomic_DNA"/>
</dbReference>
<keyword evidence="2" id="KW-1185">Reference proteome</keyword>
<gene>
    <name evidence="1" type="ORF">MERR_LOCUS31961</name>
</gene>
<evidence type="ECO:0000313" key="2">
    <source>
        <dbReference type="Proteomes" id="UP000467841"/>
    </source>
</evidence>
<proteinExistence type="predicted"/>
<dbReference type="AlphaFoldDB" id="A0A6D2JUT7"/>
<dbReference type="Proteomes" id="UP000467841">
    <property type="component" value="Unassembled WGS sequence"/>
</dbReference>
<evidence type="ECO:0000313" key="1">
    <source>
        <dbReference type="EMBL" id="CAA7044726.1"/>
    </source>
</evidence>
<name>A0A6D2JUT7_9BRAS</name>
<organism evidence="1 2">
    <name type="scientific">Microthlaspi erraticum</name>
    <dbReference type="NCBI Taxonomy" id="1685480"/>
    <lineage>
        <taxon>Eukaryota</taxon>
        <taxon>Viridiplantae</taxon>
        <taxon>Streptophyta</taxon>
        <taxon>Embryophyta</taxon>
        <taxon>Tracheophyta</taxon>
        <taxon>Spermatophyta</taxon>
        <taxon>Magnoliopsida</taxon>
        <taxon>eudicotyledons</taxon>
        <taxon>Gunneridae</taxon>
        <taxon>Pentapetalae</taxon>
        <taxon>rosids</taxon>
        <taxon>malvids</taxon>
        <taxon>Brassicales</taxon>
        <taxon>Brassicaceae</taxon>
        <taxon>Coluteocarpeae</taxon>
        <taxon>Microthlaspi</taxon>
    </lineage>
</organism>
<protein>
    <submittedName>
        <fullName evidence="1">Uncharacterized protein</fullName>
    </submittedName>
</protein>
<comment type="caution">
    <text evidence="1">The sequence shown here is derived from an EMBL/GenBank/DDBJ whole genome shotgun (WGS) entry which is preliminary data.</text>
</comment>
<accession>A0A6D2JUT7</accession>